<reference evidence="2" key="1">
    <citation type="submission" date="2022-08" db="EMBL/GenBank/DDBJ databases">
        <authorList>
            <person name="Somphong A."/>
            <person name="Phongsopitanun W."/>
        </authorList>
    </citation>
    <scope>NUCLEOTIDE SEQUENCE</scope>
    <source>
        <strain evidence="2">LP05-1</strain>
    </source>
</reference>
<feature type="region of interest" description="Disordered" evidence="1">
    <location>
        <begin position="82"/>
        <end position="103"/>
    </location>
</feature>
<protein>
    <submittedName>
        <fullName evidence="2">Uncharacterized protein</fullName>
    </submittedName>
</protein>
<accession>A0ABT2CHG4</accession>
<sequence length="138" mass="14678">MAVFGGLAHGGDLDRNPLGRATEVSGERAVVSCAGQLRAWYEDTTGQDDAHRRVKAGQVWTVVFSDPCHRVTLSARPSRSITGTANDLGPVARESPAGHRKRDHRTGLWMAGRTALVCLAALASRAALGRLPAVVPTR</sequence>
<dbReference type="EMBL" id="JANUGQ010000011">
    <property type="protein sequence ID" value="MCS0636851.1"/>
    <property type="molecule type" value="Genomic_DNA"/>
</dbReference>
<evidence type="ECO:0000313" key="3">
    <source>
        <dbReference type="Proteomes" id="UP001431313"/>
    </source>
</evidence>
<keyword evidence="3" id="KW-1185">Reference proteome</keyword>
<evidence type="ECO:0000256" key="1">
    <source>
        <dbReference type="SAM" id="MobiDB-lite"/>
    </source>
</evidence>
<evidence type="ECO:0000313" key="2">
    <source>
        <dbReference type="EMBL" id="MCS0636851.1"/>
    </source>
</evidence>
<name>A0ABT2CHG4_9ACTN</name>
<organism evidence="2 3">
    <name type="scientific">Streptomyces pyxinae</name>
    <dbReference type="NCBI Taxonomy" id="2970734"/>
    <lineage>
        <taxon>Bacteria</taxon>
        <taxon>Bacillati</taxon>
        <taxon>Actinomycetota</taxon>
        <taxon>Actinomycetes</taxon>
        <taxon>Kitasatosporales</taxon>
        <taxon>Streptomycetaceae</taxon>
        <taxon>Streptomyces</taxon>
    </lineage>
</organism>
<dbReference type="RefSeq" id="WP_258788116.1">
    <property type="nucleotide sequence ID" value="NZ_JANUGQ010000011.1"/>
</dbReference>
<gene>
    <name evidence="2" type="ORF">NX801_14520</name>
</gene>
<comment type="caution">
    <text evidence="2">The sequence shown here is derived from an EMBL/GenBank/DDBJ whole genome shotgun (WGS) entry which is preliminary data.</text>
</comment>
<dbReference type="Proteomes" id="UP001431313">
    <property type="component" value="Unassembled WGS sequence"/>
</dbReference>
<proteinExistence type="predicted"/>